<dbReference type="CDD" id="cd07816">
    <property type="entry name" value="Bet_v1-like"/>
    <property type="match status" value="1"/>
</dbReference>
<dbReference type="EMBL" id="CM026423">
    <property type="protein sequence ID" value="KAG0583678.1"/>
    <property type="molecule type" value="Genomic_DNA"/>
</dbReference>
<protein>
    <recommendedName>
        <fullName evidence="2">Bet v I/Major latex protein domain-containing protein</fullName>
    </recommendedName>
</protein>
<reference evidence="3" key="1">
    <citation type="submission" date="2020-06" db="EMBL/GenBank/DDBJ databases">
        <title>WGS assembly of Ceratodon purpureus strain R40.</title>
        <authorList>
            <person name="Carey S.B."/>
            <person name="Jenkins J."/>
            <person name="Shu S."/>
            <person name="Lovell J.T."/>
            <person name="Sreedasyam A."/>
            <person name="Maumus F."/>
            <person name="Tiley G.P."/>
            <person name="Fernandez-Pozo N."/>
            <person name="Barry K."/>
            <person name="Chen C."/>
            <person name="Wang M."/>
            <person name="Lipzen A."/>
            <person name="Daum C."/>
            <person name="Saski C.A."/>
            <person name="Payton A.C."/>
            <person name="Mcbreen J.C."/>
            <person name="Conrad R.E."/>
            <person name="Kollar L.M."/>
            <person name="Olsson S."/>
            <person name="Huttunen S."/>
            <person name="Landis J.B."/>
            <person name="Wickett N.J."/>
            <person name="Johnson M.G."/>
            <person name="Rensing S.A."/>
            <person name="Grimwood J."/>
            <person name="Schmutz J."/>
            <person name="Mcdaniel S.F."/>
        </authorList>
    </citation>
    <scope>NUCLEOTIDE SEQUENCE</scope>
    <source>
        <strain evidence="3">R40</strain>
    </source>
</reference>
<keyword evidence="4" id="KW-1185">Reference proteome</keyword>
<dbReference type="Proteomes" id="UP000822688">
    <property type="component" value="Chromosome 3"/>
</dbReference>
<dbReference type="GO" id="GO:0006952">
    <property type="term" value="P:defense response"/>
    <property type="evidence" value="ECO:0007669"/>
    <property type="project" value="InterPro"/>
</dbReference>
<dbReference type="PANTHER" id="PTHR31213:SF24">
    <property type="entry name" value="OS08G0374000 PROTEIN"/>
    <property type="match status" value="1"/>
</dbReference>
<comment type="caution">
    <text evidence="3">The sequence shown here is derived from an EMBL/GenBank/DDBJ whole genome shotgun (WGS) entry which is preliminary data.</text>
</comment>
<evidence type="ECO:0000259" key="2">
    <source>
        <dbReference type="Pfam" id="PF00407"/>
    </source>
</evidence>
<dbReference type="GO" id="GO:0004864">
    <property type="term" value="F:protein phosphatase inhibitor activity"/>
    <property type="evidence" value="ECO:0007669"/>
    <property type="project" value="TreeGrafter"/>
</dbReference>
<evidence type="ECO:0000313" key="3">
    <source>
        <dbReference type="EMBL" id="KAG0583678.1"/>
    </source>
</evidence>
<dbReference type="OrthoDB" id="1880172at2759"/>
<dbReference type="InterPro" id="IPR000916">
    <property type="entry name" value="Bet_v_I/MLP"/>
</dbReference>
<dbReference type="GO" id="GO:0005737">
    <property type="term" value="C:cytoplasm"/>
    <property type="evidence" value="ECO:0007669"/>
    <property type="project" value="TreeGrafter"/>
</dbReference>
<dbReference type="SUPFAM" id="SSF55961">
    <property type="entry name" value="Bet v1-like"/>
    <property type="match status" value="1"/>
</dbReference>
<name>A0A8T0IM93_CERPU</name>
<dbReference type="InterPro" id="IPR050279">
    <property type="entry name" value="Plant_def-hormone_signal"/>
</dbReference>
<dbReference type="InterPro" id="IPR023393">
    <property type="entry name" value="START-like_dom_sf"/>
</dbReference>
<dbReference type="FunFam" id="3.30.530.20:FF:000007">
    <property type="entry name" value="Major pollen allergen Bet v 1-A"/>
    <property type="match status" value="1"/>
</dbReference>
<gene>
    <name evidence="3" type="ORF">KC19_3G154200</name>
</gene>
<dbReference type="AlphaFoldDB" id="A0A8T0IM93"/>
<feature type="domain" description="Bet v I/Major latex protein" evidence="2">
    <location>
        <begin position="28"/>
        <end position="149"/>
    </location>
</feature>
<dbReference type="GO" id="GO:0038023">
    <property type="term" value="F:signaling receptor activity"/>
    <property type="evidence" value="ECO:0007669"/>
    <property type="project" value="TreeGrafter"/>
</dbReference>
<comment type="similarity">
    <text evidence="1">Belongs to the BetVI family.</text>
</comment>
<proteinExistence type="inferred from homology"/>
<dbReference type="GO" id="GO:0010427">
    <property type="term" value="F:abscisic acid binding"/>
    <property type="evidence" value="ECO:0007669"/>
    <property type="project" value="TreeGrafter"/>
</dbReference>
<dbReference type="PANTHER" id="PTHR31213">
    <property type="entry name" value="OS08G0374000 PROTEIN-RELATED"/>
    <property type="match status" value="1"/>
</dbReference>
<dbReference type="GO" id="GO:0009738">
    <property type="term" value="P:abscisic acid-activated signaling pathway"/>
    <property type="evidence" value="ECO:0007669"/>
    <property type="project" value="TreeGrafter"/>
</dbReference>
<evidence type="ECO:0000256" key="1">
    <source>
        <dbReference type="ARBA" id="ARBA00009744"/>
    </source>
</evidence>
<sequence>MTSEYKASYVSALPLDLAWKMAKQASCDKLLLKVLPTYFASIEVLEGGAGVGTVRVVTLGEGVGPQGAGQKVKEHVDVVDDATHTISYAVVEGGDPRYTSVRFTIKFSAAGESSTIDWTVNYTPIDASVPPPDHYKGMAEAVNKAMDTYGKEHTAEFA</sequence>
<organism evidence="3 4">
    <name type="scientific">Ceratodon purpureus</name>
    <name type="common">Fire moss</name>
    <name type="synonym">Dicranum purpureum</name>
    <dbReference type="NCBI Taxonomy" id="3225"/>
    <lineage>
        <taxon>Eukaryota</taxon>
        <taxon>Viridiplantae</taxon>
        <taxon>Streptophyta</taxon>
        <taxon>Embryophyta</taxon>
        <taxon>Bryophyta</taxon>
        <taxon>Bryophytina</taxon>
        <taxon>Bryopsida</taxon>
        <taxon>Dicranidae</taxon>
        <taxon>Pseudoditrichales</taxon>
        <taxon>Ditrichaceae</taxon>
        <taxon>Ceratodon</taxon>
    </lineage>
</organism>
<dbReference type="Gene3D" id="3.30.530.20">
    <property type="match status" value="1"/>
</dbReference>
<accession>A0A8T0IM93</accession>
<evidence type="ECO:0000313" key="4">
    <source>
        <dbReference type="Proteomes" id="UP000822688"/>
    </source>
</evidence>
<dbReference type="GO" id="GO:0005634">
    <property type="term" value="C:nucleus"/>
    <property type="evidence" value="ECO:0007669"/>
    <property type="project" value="TreeGrafter"/>
</dbReference>
<dbReference type="Pfam" id="PF00407">
    <property type="entry name" value="Bet_v_1"/>
    <property type="match status" value="1"/>
</dbReference>